<gene>
    <name evidence="1" type="ORF">A2397_03055</name>
</gene>
<dbReference type="InterPro" id="IPR010662">
    <property type="entry name" value="RBBP9/YdeN"/>
</dbReference>
<dbReference type="AlphaFoldDB" id="A0A1F4ZT29"/>
<dbReference type="PANTHER" id="PTHR15394:SF3">
    <property type="entry name" value="SERINE HYDROLASE RBBP9"/>
    <property type="match status" value="1"/>
</dbReference>
<evidence type="ECO:0000313" key="2">
    <source>
        <dbReference type="Proteomes" id="UP000176424"/>
    </source>
</evidence>
<evidence type="ECO:0008006" key="3">
    <source>
        <dbReference type="Google" id="ProtNLM"/>
    </source>
</evidence>
<dbReference type="Pfam" id="PF06821">
    <property type="entry name" value="Ser_hydrolase"/>
    <property type="match status" value="1"/>
</dbReference>
<dbReference type="Proteomes" id="UP000176424">
    <property type="component" value="Unassembled WGS sequence"/>
</dbReference>
<dbReference type="EMBL" id="MEXR01000035">
    <property type="protein sequence ID" value="OGD09288.1"/>
    <property type="molecule type" value="Genomic_DNA"/>
</dbReference>
<organism evidence="1 2">
    <name type="scientific">Candidatus Amesbacteria bacterium RIFOXYB1_FULL_44_23</name>
    <dbReference type="NCBI Taxonomy" id="1797263"/>
    <lineage>
        <taxon>Bacteria</taxon>
        <taxon>Candidatus Amesiibacteriota</taxon>
    </lineage>
</organism>
<protein>
    <recommendedName>
        <fullName evidence="3">Alpha/beta hydrolase</fullName>
    </recommendedName>
</protein>
<reference evidence="1 2" key="1">
    <citation type="journal article" date="2016" name="Nat. Commun.">
        <title>Thousands of microbial genomes shed light on interconnected biogeochemical processes in an aquifer system.</title>
        <authorList>
            <person name="Anantharaman K."/>
            <person name="Brown C.T."/>
            <person name="Hug L.A."/>
            <person name="Sharon I."/>
            <person name="Castelle C.J."/>
            <person name="Probst A.J."/>
            <person name="Thomas B.C."/>
            <person name="Singh A."/>
            <person name="Wilkins M.J."/>
            <person name="Karaoz U."/>
            <person name="Brodie E.L."/>
            <person name="Williams K.H."/>
            <person name="Hubbard S.S."/>
            <person name="Banfield J.F."/>
        </authorList>
    </citation>
    <scope>NUCLEOTIDE SEQUENCE [LARGE SCALE GENOMIC DNA]</scope>
</reference>
<sequence>MHGTGGNSRGEWFPWLKTELERKGSWVWAPDLPGAQEPDINTYNDFIFENCPFNLDGETIIIGHSSGAVAAFGLVQVLHGPVERLISVAGFVDDLNYDPVKKMFATWNFDWEKVRLGSRRITIIYSDDDPFVPKKHAVKLQNLLKAKSIMMPGQKHFSVSTFPKYTKFPELLKLI</sequence>
<dbReference type="GO" id="GO:0016787">
    <property type="term" value="F:hydrolase activity"/>
    <property type="evidence" value="ECO:0007669"/>
    <property type="project" value="InterPro"/>
</dbReference>
<comment type="caution">
    <text evidence="1">The sequence shown here is derived from an EMBL/GenBank/DDBJ whole genome shotgun (WGS) entry which is preliminary data.</text>
</comment>
<evidence type="ECO:0000313" key="1">
    <source>
        <dbReference type="EMBL" id="OGD09288.1"/>
    </source>
</evidence>
<proteinExistence type="predicted"/>
<dbReference type="InterPro" id="IPR029058">
    <property type="entry name" value="AB_hydrolase_fold"/>
</dbReference>
<dbReference type="SUPFAM" id="SSF53474">
    <property type="entry name" value="alpha/beta-Hydrolases"/>
    <property type="match status" value="1"/>
</dbReference>
<accession>A0A1F4ZT29</accession>
<dbReference type="Gene3D" id="3.40.50.1820">
    <property type="entry name" value="alpha/beta hydrolase"/>
    <property type="match status" value="1"/>
</dbReference>
<dbReference type="STRING" id="1797263.A2397_03055"/>
<name>A0A1F4ZT29_9BACT</name>
<dbReference type="PANTHER" id="PTHR15394">
    <property type="entry name" value="SERINE HYDROLASE RBBP9"/>
    <property type="match status" value="1"/>
</dbReference>